<evidence type="ECO:0000256" key="7">
    <source>
        <dbReference type="SAM" id="MobiDB-lite"/>
    </source>
</evidence>
<protein>
    <recommendedName>
        <fullName evidence="2 6">Ubiquitin-like protein ATG12</fullName>
    </recommendedName>
</protein>
<evidence type="ECO:0000256" key="6">
    <source>
        <dbReference type="RuleBase" id="RU361201"/>
    </source>
</evidence>
<evidence type="ECO:0000256" key="3">
    <source>
        <dbReference type="ARBA" id="ARBA00022499"/>
    </source>
</evidence>
<keyword evidence="4 6" id="KW-0833">Ubl conjugation pathway</keyword>
<accession>A0ABR2WY19</accession>
<evidence type="ECO:0000313" key="9">
    <source>
        <dbReference type="Proteomes" id="UP001479436"/>
    </source>
</evidence>
<dbReference type="Pfam" id="PF04110">
    <property type="entry name" value="APG12"/>
    <property type="match status" value="1"/>
</dbReference>
<keyword evidence="3 6" id="KW-1017">Isopeptide bond</keyword>
<keyword evidence="9" id="KW-1185">Reference proteome</keyword>
<keyword evidence="5 6" id="KW-0072">Autophagy</keyword>
<dbReference type="SUPFAM" id="SSF54236">
    <property type="entry name" value="Ubiquitin-like"/>
    <property type="match status" value="1"/>
</dbReference>
<comment type="function">
    <text evidence="6">Ubiquitin-like protein involved in cytoplasm to vacuole transport (Cvt), autophagy vesicles formation, mitophagy, and nucleophagy.</text>
</comment>
<evidence type="ECO:0000256" key="5">
    <source>
        <dbReference type="ARBA" id="ARBA00023006"/>
    </source>
</evidence>
<dbReference type="EMBL" id="JASJQH010000156">
    <property type="protein sequence ID" value="KAK9766423.1"/>
    <property type="molecule type" value="Genomic_DNA"/>
</dbReference>
<feature type="compositionally biased region" description="Polar residues" evidence="7">
    <location>
        <begin position="16"/>
        <end position="31"/>
    </location>
</feature>
<dbReference type="Gene3D" id="3.10.20.90">
    <property type="entry name" value="Phosphatidylinositol 3-kinase Catalytic Subunit, Chain A, domain 1"/>
    <property type="match status" value="1"/>
</dbReference>
<gene>
    <name evidence="8" type="primary">atg12</name>
    <name evidence="8" type="ORF">K7432_004510</name>
</gene>
<keyword evidence="6" id="KW-0653">Protein transport</keyword>
<sequence length="139" mass="15586">MSFQNTSSDVEAPVSPTINNDTDSTSPINANYPTQNVSFTDPLAQYKKKDTTKVVVRFRAIGNAPILRQTLYKITASHKFQTVIMFLRKELKYKGTEPLFMYINSAFSPAPDELVSNLYKSFSVDGQLIINYCTTAAWG</sequence>
<comment type="subcellular location">
    <subcellularLocation>
        <location evidence="6">Preautophagosomal structure membrane</location>
        <topology evidence="6">Peripheral membrane protein</topology>
    </subcellularLocation>
</comment>
<dbReference type="PANTHER" id="PTHR13385">
    <property type="entry name" value="AUTOPHAGY PROTEIN 12"/>
    <property type="match status" value="1"/>
</dbReference>
<feature type="region of interest" description="Disordered" evidence="7">
    <location>
        <begin position="1"/>
        <end position="31"/>
    </location>
</feature>
<dbReference type="InterPro" id="IPR007242">
    <property type="entry name" value="Atg12"/>
</dbReference>
<dbReference type="PANTHER" id="PTHR13385:SF0">
    <property type="entry name" value="UBIQUITIN-LIKE PROTEIN ATG12"/>
    <property type="match status" value="1"/>
</dbReference>
<keyword evidence="6" id="KW-0813">Transport</keyword>
<keyword evidence="6" id="KW-0472">Membrane</keyword>
<evidence type="ECO:0000256" key="4">
    <source>
        <dbReference type="ARBA" id="ARBA00022786"/>
    </source>
</evidence>
<dbReference type="Proteomes" id="UP001479436">
    <property type="component" value="Unassembled WGS sequence"/>
</dbReference>
<comment type="subunit">
    <text evidence="6">Forms a conjugate with ATG5.</text>
</comment>
<name>A0ABR2WY19_9FUNG</name>
<proteinExistence type="inferred from homology"/>
<reference evidence="8 9" key="1">
    <citation type="submission" date="2023-04" db="EMBL/GenBank/DDBJ databases">
        <title>Genome of Basidiobolus ranarum AG-B5.</title>
        <authorList>
            <person name="Stajich J.E."/>
            <person name="Carter-House D."/>
            <person name="Gryganskyi A."/>
        </authorList>
    </citation>
    <scope>NUCLEOTIDE SEQUENCE [LARGE SCALE GENOMIC DNA]</scope>
    <source>
        <strain evidence="8 9">AG-B5</strain>
    </source>
</reference>
<comment type="similarity">
    <text evidence="1 6">Belongs to the ATG12 family.</text>
</comment>
<comment type="caution">
    <text evidence="8">The sequence shown here is derived from an EMBL/GenBank/DDBJ whole genome shotgun (WGS) entry which is preliminary data.</text>
</comment>
<evidence type="ECO:0000313" key="8">
    <source>
        <dbReference type="EMBL" id="KAK9766423.1"/>
    </source>
</evidence>
<dbReference type="CDD" id="cd01612">
    <property type="entry name" value="Ubl_ATG12"/>
    <property type="match status" value="1"/>
</dbReference>
<evidence type="ECO:0000256" key="2">
    <source>
        <dbReference type="ARBA" id="ARBA00015875"/>
    </source>
</evidence>
<organism evidence="8 9">
    <name type="scientific">Basidiobolus ranarum</name>
    <dbReference type="NCBI Taxonomy" id="34480"/>
    <lineage>
        <taxon>Eukaryota</taxon>
        <taxon>Fungi</taxon>
        <taxon>Fungi incertae sedis</taxon>
        <taxon>Zoopagomycota</taxon>
        <taxon>Entomophthoromycotina</taxon>
        <taxon>Basidiobolomycetes</taxon>
        <taxon>Basidiobolales</taxon>
        <taxon>Basidiobolaceae</taxon>
        <taxon>Basidiobolus</taxon>
    </lineage>
</organism>
<evidence type="ECO:0000256" key="1">
    <source>
        <dbReference type="ARBA" id="ARBA00007778"/>
    </source>
</evidence>
<dbReference type="InterPro" id="IPR029071">
    <property type="entry name" value="Ubiquitin-like_domsf"/>
</dbReference>